<feature type="transmembrane region" description="Helical" evidence="4">
    <location>
        <begin position="345"/>
        <end position="364"/>
    </location>
</feature>
<feature type="transmembrane region" description="Helical" evidence="4">
    <location>
        <begin position="266"/>
        <end position="285"/>
    </location>
</feature>
<feature type="repeat" description="TPR" evidence="3">
    <location>
        <begin position="500"/>
        <end position="533"/>
    </location>
</feature>
<evidence type="ECO:0000256" key="1">
    <source>
        <dbReference type="ARBA" id="ARBA00022737"/>
    </source>
</evidence>
<dbReference type="Gene3D" id="1.25.40.10">
    <property type="entry name" value="Tetratricopeptide repeat domain"/>
    <property type="match status" value="1"/>
</dbReference>
<dbReference type="AlphaFoldDB" id="A0A1F7HJ54"/>
<dbReference type="PANTHER" id="PTHR44227:SF3">
    <property type="entry name" value="PROTEIN O-MANNOSYL-TRANSFERASE TMTC4"/>
    <property type="match status" value="1"/>
</dbReference>
<evidence type="ECO:0000313" key="5">
    <source>
        <dbReference type="EMBL" id="OGK31006.1"/>
    </source>
</evidence>
<keyword evidence="4" id="KW-0812">Transmembrane</keyword>
<feature type="repeat" description="TPR" evidence="3">
    <location>
        <begin position="568"/>
        <end position="601"/>
    </location>
</feature>
<proteinExistence type="predicted"/>
<dbReference type="SMART" id="SM00028">
    <property type="entry name" value="TPR"/>
    <property type="match status" value="4"/>
</dbReference>
<feature type="transmembrane region" description="Helical" evidence="4">
    <location>
        <begin position="195"/>
        <end position="214"/>
    </location>
</feature>
<feature type="transmembrane region" description="Helical" evidence="4">
    <location>
        <begin position="424"/>
        <end position="443"/>
    </location>
</feature>
<dbReference type="InterPro" id="IPR052346">
    <property type="entry name" value="O-mannosyl-transferase_TMTC"/>
</dbReference>
<protein>
    <submittedName>
        <fullName evidence="5">Uncharacterized protein</fullName>
    </submittedName>
</protein>
<keyword evidence="4" id="KW-0472">Membrane</keyword>
<organism evidence="5 6">
    <name type="scientific">Candidatus Roizmanbacteria bacterium RIFCSPHIGHO2_12_FULL_33_9</name>
    <dbReference type="NCBI Taxonomy" id="1802045"/>
    <lineage>
        <taxon>Bacteria</taxon>
        <taxon>Candidatus Roizmaniibacteriota</taxon>
    </lineage>
</organism>
<evidence type="ECO:0000313" key="6">
    <source>
        <dbReference type="Proteomes" id="UP000177199"/>
    </source>
</evidence>
<feature type="repeat" description="TPR" evidence="3">
    <location>
        <begin position="534"/>
        <end position="567"/>
    </location>
</feature>
<gene>
    <name evidence="5" type="ORF">A3F29_03285</name>
</gene>
<evidence type="ECO:0000256" key="3">
    <source>
        <dbReference type="PROSITE-ProRule" id="PRU00339"/>
    </source>
</evidence>
<evidence type="ECO:0000256" key="4">
    <source>
        <dbReference type="SAM" id="Phobius"/>
    </source>
</evidence>
<sequence length="615" mass="71701">MSLTYSQKRFIQKEYPDWSAEEIAKKLNVTVDEVINHIKKGSKNFFIKKEELSKSEKEILPHFEQIPFWEWIKNHWIDLTILLLFVSIIYANGLTSDLVSDDIPGILDNQKELKTTLVPKHVPYFFVRSLQYFIAYKIAGTTPIAYRLFNLFFHMGVVWMVYLLVPFFTKKKLMPFIVAALVAVHPIMIESVTWISGGIYAQAAFFILVSFYFYLVFRRTNQKRQLIFSALFYILALSGSEKVAVYPGILLVYEFTFNKVWKTWKWTIPFIIISGFWFYMVAIFFKGITNRIAYLESIGSLEFGKNVYNPLEQIPTAIGSYLSLIFWPDQLTLYHSEFRLGLSQFLYLASIFIVYVAVTIYMYFKNKTIFFWLVFFFVSLLVTMNPLGISWIVAERYVYLGSIGIYFTVGYALVSFIESSRFKTIGYILITIILISLSVRTIVRNMDWRNQDSLWLATGKTSPSDPKTHNNLGDVYARRGDFKKSAEEFATAINLNPKYPDPYYNLGNLYRTLKKYDEAMPFFEKALELNPNVWQAYQNIAVIQFDRGEVLEAQANIQKALKINPDNSTLHGNLGIIYYRQDMKKEALKEFQIAAQLDEKNESARVWIQKILSEN</sequence>
<dbReference type="EMBL" id="MFZV01000032">
    <property type="protein sequence ID" value="OGK31006.1"/>
    <property type="molecule type" value="Genomic_DNA"/>
</dbReference>
<feature type="transmembrane region" description="Helical" evidence="4">
    <location>
        <begin position="370"/>
        <end position="390"/>
    </location>
</feature>
<keyword evidence="4" id="KW-1133">Transmembrane helix</keyword>
<keyword evidence="1" id="KW-0677">Repeat</keyword>
<dbReference type="PROSITE" id="PS50293">
    <property type="entry name" value="TPR_REGION"/>
    <property type="match status" value="2"/>
</dbReference>
<dbReference type="InterPro" id="IPR013105">
    <property type="entry name" value="TPR_2"/>
</dbReference>
<keyword evidence="2 3" id="KW-0802">TPR repeat</keyword>
<feature type="transmembrane region" description="Helical" evidence="4">
    <location>
        <begin position="144"/>
        <end position="165"/>
    </location>
</feature>
<name>A0A1F7HJ54_9BACT</name>
<dbReference type="Pfam" id="PF07719">
    <property type="entry name" value="TPR_2"/>
    <property type="match status" value="1"/>
</dbReference>
<accession>A0A1F7HJ54</accession>
<feature type="repeat" description="TPR" evidence="3">
    <location>
        <begin position="466"/>
        <end position="499"/>
    </location>
</feature>
<dbReference type="PROSITE" id="PS50005">
    <property type="entry name" value="TPR"/>
    <property type="match status" value="4"/>
</dbReference>
<evidence type="ECO:0000256" key="2">
    <source>
        <dbReference type="ARBA" id="ARBA00022803"/>
    </source>
</evidence>
<dbReference type="InterPro" id="IPR019734">
    <property type="entry name" value="TPR_rpt"/>
</dbReference>
<feature type="transmembrane region" description="Helical" evidence="4">
    <location>
        <begin position="172"/>
        <end position="189"/>
    </location>
</feature>
<feature type="transmembrane region" description="Helical" evidence="4">
    <location>
        <begin position="226"/>
        <end position="246"/>
    </location>
</feature>
<dbReference type="PANTHER" id="PTHR44227">
    <property type="match status" value="1"/>
</dbReference>
<comment type="caution">
    <text evidence="5">The sequence shown here is derived from an EMBL/GenBank/DDBJ whole genome shotgun (WGS) entry which is preliminary data.</text>
</comment>
<dbReference type="Pfam" id="PF13432">
    <property type="entry name" value="TPR_16"/>
    <property type="match status" value="1"/>
</dbReference>
<dbReference type="Pfam" id="PF00515">
    <property type="entry name" value="TPR_1"/>
    <property type="match status" value="1"/>
</dbReference>
<dbReference type="SUPFAM" id="SSF48452">
    <property type="entry name" value="TPR-like"/>
    <property type="match status" value="1"/>
</dbReference>
<feature type="transmembrane region" description="Helical" evidence="4">
    <location>
        <begin position="76"/>
        <end position="94"/>
    </location>
</feature>
<feature type="transmembrane region" description="Helical" evidence="4">
    <location>
        <begin position="397"/>
        <end position="418"/>
    </location>
</feature>
<reference evidence="5 6" key="1">
    <citation type="journal article" date="2016" name="Nat. Commun.">
        <title>Thousands of microbial genomes shed light on interconnected biogeochemical processes in an aquifer system.</title>
        <authorList>
            <person name="Anantharaman K."/>
            <person name="Brown C.T."/>
            <person name="Hug L.A."/>
            <person name="Sharon I."/>
            <person name="Castelle C.J."/>
            <person name="Probst A.J."/>
            <person name="Thomas B.C."/>
            <person name="Singh A."/>
            <person name="Wilkins M.J."/>
            <person name="Karaoz U."/>
            <person name="Brodie E.L."/>
            <person name="Williams K.H."/>
            <person name="Hubbard S.S."/>
            <person name="Banfield J.F."/>
        </authorList>
    </citation>
    <scope>NUCLEOTIDE SEQUENCE [LARGE SCALE GENOMIC DNA]</scope>
</reference>
<dbReference type="InterPro" id="IPR011990">
    <property type="entry name" value="TPR-like_helical_dom_sf"/>
</dbReference>
<dbReference type="Proteomes" id="UP000177199">
    <property type="component" value="Unassembled WGS sequence"/>
</dbReference>